<dbReference type="Proteomes" id="UP001501153">
    <property type="component" value="Unassembled WGS sequence"/>
</dbReference>
<sequence>MKKIFTLVTAGVLAAGSLSAQAQVSLDGQLTAAEVTAGNYQLIGKFTNPRGFGDWGLLSLYAASTPTKLYFFVGGTVENNGNAFQLFMDLPGTPGVPVGTALPAGAASTSFQNMTARLDLAADMALALRADGSDYQIEGASYTSGTVGTSQKLTSTAGTVAANGMPQNLSMAATIGTFAKFAGARVAYRGTTDGRILTNPGNVSPNTSAAYGGVGSYGWEIELDRVNMALNVGTPSLSIFLVQNSGDGGYLSSDFIPQTSAPLTTNGGNLATSSMVDFATIVGRQAATITLGANGVLGTKVVDAASIGMNVFPNPANGQATVSYNVASRSEQVSVVLTDLMGRTVRVLETGAKTVGTQTVSISSADVAAGTYLVQVRVGDNLATRKVVLL</sequence>
<keyword evidence="1" id="KW-0732">Signal</keyword>
<reference evidence="4" key="1">
    <citation type="journal article" date="2019" name="Int. J. Syst. Evol. Microbiol.">
        <title>The Global Catalogue of Microorganisms (GCM) 10K type strain sequencing project: providing services to taxonomists for standard genome sequencing and annotation.</title>
        <authorList>
            <consortium name="The Broad Institute Genomics Platform"/>
            <consortium name="The Broad Institute Genome Sequencing Center for Infectious Disease"/>
            <person name="Wu L."/>
            <person name="Ma J."/>
        </authorList>
    </citation>
    <scope>NUCLEOTIDE SEQUENCE [LARGE SCALE GENOMIC DNA]</scope>
    <source>
        <strain evidence="4">JCM 17923</strain>
    </source>
</reference>
<feature type="domain" description="Secretion system C-terminal sorting" evidence="2">
    <location>
        <begin position="311"/>
        <end position="388"/>
    </location>
</feature>
<name>A0ABP8IBD8_9BACT</name>
<keyword evidence="4" id="KW-1185">Reference proteome</keyword>
<dbReference type="RefSeq" id="WP_345235720.1">
    <property type="nucleotide sequence ID" value="NZ_BAABGZ010000018.1"/>
</dbReference>
<evidence type="ECO:0000256" key="1">
    <source>
        <dbReference type="SAM" id="SignalP"/>
    </source>
</evidence>
<protein>
    <recommendedName>
        <fullName evidence="2">Secretion system C-terminal sorting domain-containing protein</fullName>
    </recommendedName>
</protein>
<dbReference type="InterPro" id="IPR026444">
    <property type="entry name" value="Secre_tail"/>
</dbReference>
<accession>A0ABP8IBD8</accession>
<gene>
    <name evidence="3" type="ORF">GCM10023185_18200</name>
</gene>
<feature type="signal peptide" evidence="1">
    <location>
        <begin position="1"/>
        <end position="22"/>
    </location>
</feature>
<evidence type="ECO:0000313" key="3">
    <source>
        <dbReference type="EMBL" id="GAA4355402.1"/>
    </source>
</evidence>
<comment type="caution">
    <text evidence="3">The sequence shown here is derived from an EMBL/GenBank/DDBJ whole genome shotgun (WGS) entry which is preliminary data.</text>
</comment>
<dbReference type="NCBIfam" id="TIGR04183">
    <property type="entry name" value="Por_Secre_tail"/>
    <property type="match status" value="1"/>
</dbReference>
<proteinExistence type="predicted"/>
<dbReference type="Pfam" id="PF18962">
    <property type="entry name" value="Por_Secre_tail"/>
    <property type="match status" value="1"/>
</dbReference>
<evidence type="ECO:0000259" key="2">
    <source>
        <dbReference type="Pfam" id="PF18962"/>
    </source>
</evidence>
<organism evidence="3 4">
    <name type="scientific">Hymenobacter saemangeumensis</name>
    <dbReference type="NCBI Taxonomy" id="1084522"/>
    <lineage>
        <taxon>Bacteria</taxon>
        <taxon>Pseudomonadati</taxon>
        <taxon>Bacteroidota</taxon>
        <taxon>Cytophagia</taxon>
        <taxon>Cytophagales</taxon>
        <taxon>Hymenobacteraceae</taxon>
        <taxon>Hymenobacter</taxon>
    </lineage>
</organism>
<feature type="chain" id="PRO_5045400254" description="Secretion system C-terminal sorting domain-containing protein" evidence="1">
    <location>
        <begin position="23"/>
        <end position="390"/>
    </location>
</feature>
<dbReference type="EMBL" id="BAABGZ010000018">
    <property type="protein sequence ID" value="GAA4355402.1"/>
    <property type="molecule type" value="Genomic_DNA"/>
</dbReference>
<evidence type="ECO:0000313" key="4">
    <source>
        <dbReference type="Proteomes" id="UP001501153"/>
    </source>
</evidence>